<dbReference type="Proteomes" id="UP000095038">
    <property type="component" value="Unassembled WGS sequence"/>
</dbReference>
<comment type="similarity">
    <text evidence="1">Belongs to the short-chain dehydrogenases/reductases (SDR) family.</text>
</comment>
<evidence type="ECO:0000256" key="2">
    <source>
        <dbReference type="ARBA" id="ARBA00023002"/>
    </source>
</evidence>
<dbReference type="GO" id="GO:0016491">
    <property type="term" value="F:oxidoreductase activity"/>
    <property type="evidence" value="ECO:0007669"/>
    <property type="project" value="UniProtKB-KW"/>
</dbReference>
<organism evidence="5 6">
    <name type="scientific">Ascoidea rubescens DSM 1968</name>
    <dbReference type="NCBI Taxonomy" id="1344418"/>
    <lineage>
        <taxon>Eukaryota</taxon>
        <taxon>Fungi</taxon>
        <taxon>Dikarya</taxon>
        <taxon>Ascomycota</taxon>
        <taxon>Saccharomycotina</taxon>
        <taxon>Saccharomycetes</taxon>
        <taxon>Ascoideaceae</taxon>
        <taxon>Ascoidea</taxon>
    </lineage>
</organism>
<dbReference type="GeneID" id="30968392"/>
<dbReference type="InterPro" id="IPR002347">
    <property type="entry name" value="SDR_fam"/>
</dbReference>
<name>A0A1D2VAR7_9ASCO</name>
<dbReference type="Gene3D" id="3.40.50.720">
    <property type="entry name" value="NAD(P)-binding Rossmann-like Domain"/>
    <property type="match status" value="1"/>
</dbReference>
<dbReference type="EMBL" id="KV454490">
    <property type="protein sequence ID" value="ODV58752.1"/>
    <property type="molecule type" value="Genomic_DNA"/>
</dbReference>
<dbReference type="FunCoup" id="A0A1D2VAR7">
    <property type="interactions" value="93"/>
</dbReference>
<accession>A0A1D2VAR7</accession>
<dbReference type="AlphaFoldDB" id="A0A1D2VAR7"/>
<reference evidence="6" key="1">
    <citation type="submission" date="2016-05" db="EMBL/GenBank/DDBJ databases">
        <title>Comparative genomics of biotechnologically important yeasts.</title>
        <authorList>
            <consortium name="DOE Joint Genome Institute"/>
            <person name="Riley R."/>
            <person name="Haridas S."/>
            <person name="Wolfe K.H."/>
            <person name="Lopes M.R."/>
            <person name="Hittinger C.T."/>
            <person name="Goker M."/>
            <person name="Salamov A."/>
            <person name="Wisecaver J."/>
            <person name="Long T.M."/>
            <person name="Aerts A.L."/>
            <person name="Barry K."/>
            <person name="Choi C."/>
            <person name="Clum A."/>
            <person name="Coughlan A.Y."/>
            <person name="Deshpande S."/>
            <person name="Douglass A.P."/>
            <person name="Hanson S.J."/>
            <person name="Klenk H.-P."/>
            <person name="Labutti K."/>
            <person name="Lapidus A."/>
            <person name="Lindquist E."/>
            <person name="Lipzen A."/>
            <person name="Meier-Kolthoff J.P."/>
            <person name="Ohm R.A."/>
            <person name="Otillar R.P."/>
            <person name="Pangilinan J."/>
            <person name="Peng Y."/>
            <person name="Rokas A."/>
            <person name="Rosa C.A."/>
            <person name="Scheuner C."/>
            <person name="Sibirny A.A."/>
            <person name="Slot J.C."/>
            <person name="Stielow J.B."/>
            <person name="Sun H."/>
            <person name="Kurtzman C.P."/>
            <person name="Blackwell M."/>
            <person name="Grigoriev I.V."/>
            <person name="Jeffries T.W."/>
        </authorList>
    </citation>
    <scope>NUCLEOTIDE SEQUENCE [LARGE SCALE GENOMIC DNA]</scope>
    <source>
        <strain evidence="6">DSM 1968</strain>
    </source>
</reference>
<dbReference type="InParanoid" id="A0A1D2VAR7"/>
<dbReference type="PRINTS" id="PR00081">
    <property type="entry name" value="GDHRDH"/>
</dbReference>
<feature type="transmembrane region" description="Helical" evidence="4">
    <location>
        <begin position="277"/>
        <end position="300"/>
    </location>
</feature>
<dbReference type="STRING" id="1344418.A0A1D2VAR7"/>
<dbReference type="OrthoDB" id="191979at2759"/>
<keyword evidence="4" id="KW-0812">Transmembrane</keyword>
<dbReference type="InterPro" id="IPR036291">
    <property type="entry name" value="NAD(P)-bd_dom_sf"/>
</dbReference>
<evidence type="ECO:0000256" key="1">
    <source>
        <dbReference type="ARBA" id="ARBA00006484"/>
    </source>
</evidence>
<keyword evidence="6" id="KW-1185">Reference proteome</keyword>
<evidence type="ECO:0000256" key="4">
    <source>
        <dbReference type="SAM" id="Phobius"/>
    </source>
</evidence>
<dbReference type="RefSeq" id="XP_020045059.1">
    <property type="nucleotide sequence ID" value="XM_020194756.1"/>
</dbReference>
<proteinExistence type="inferred from homology"/>
<evidence type="ECO:0000256" key="3">
    <source>
        <dbReference type="SAM" id="MobiDB-lite"/>
    </source>
</evidence>
<gene>
    <name evidence="5" type="ORF">ASCRUDRAFT_82652</name>
</gene>
<dbReference type="PANTHER" id="PTHR24320:SF285">
    <property type="entry name" value="RETINOL DEHYDROGENASE 14"/>
    <property type="match status" value="1"/>
</dbReference>
<dbReference type="PANTHER" id="PTHR24320">
    <property type="entry name" value="RETINOL DEHYDROGENASE"/>
    <property type="match status" value="1"/>
</dbReference>
<protein>
    <submittedName>
        <fullName evidence="5">NAD(P)-binding protein</fullName>
    </submittedName>
</protein>
<evidence type="ECO:0000313" key="6">
    <source>
        <dbReference type="Proteomes" id="UP000095038"/>
    </source>
</evidence>
<evidence type="ECO:0000313" key="5">
    <source>
        <dbReference type="EMBL" id="ODV58752.1"/>
    </source>
</evidence>
<keyword evidence="4" id="KW-0472">Membrane</keyword>
<sequence length="422" mass="48485">MPLHIIGTILVEGTDKVPYWNQIKAITPVVLSIASLKYYFAGARNNWERDLHGKVYIITGGTSGLGASCAKELASRGAQLVLLVRNLKDQWVIDYIDDLRESTKNFLIYAEECDLNSLHSIRKFATKWLDTTSIRRIDGIICSAAECLPRGKFRKLSEDGIEKQIAINYLANFHLLNLLSPALRSQPPDRDIRIIMISCLSQVFGKIDLNDILWEKKRYPINKPWKVFGSSKLMLGCFAQELQRRINKYERNDKLPCNVSVNVVNPGMMRSPSTKRFISFGTLIGLLFYILIYPLLWIVLKSTYQGSQSIFFTLMNGELTHSKKFHFIQECSIVNKQKFSRKELNDEELQKKLFDKTKDLIKDIEKKSAIERKKQKILQNKNKPLKEKLKSKSNANNPSVNLGFQRTSKTFLFLIPKNSETL</sequence>
<dbReference type="Pfam" id="PF00106">
    <property type="entry name" value="adh_short"/>
    <property type="match status" value="1"/>
</dbReference>
<keyword evidence="4" id="KW-1133">Transmembrane helix</keyword>
<dbReference type="SUPFAM" id="SSF51735">
    <property type="entry name" value="NAD(P)-binding Rossmann-fold domains"/>
    <property type="match status" value="1"/>
</dbReference>
<keyword evidence="2" id="KW-0560">Oxidoreductase</keyword>
<feature type="region of interest" description="Disordered" evidence="3">
    <location>
        <begin position="381"/>
        <end position="402"/>
    </location>
</feature>